<dbReference type="Pfam" id="PF00248">
    <property type="entry name" value="Aldo_ket_red"/>
    <property type="match status" value="2"/>
</dbReference>
<dbReference type="InterPro" id="IPR023210">
    <property type="entry name" value="NADP_OxRdtase_dom"/>
</dbReference>
<protein>
    <recommendedName>
        <fullName evidence="2">NADP-dependent oxidoreductase domain-containing protein</fullName>
    </recommendedName>
</protein>
<sequence length="317" mass="35942">MATSGLPTGQLSKDGPRVTKLGFGAMGLSEPDEQRFKVLDKLYELGGRFIDSSDAYGDNEELLGKWFKRSGKRDEMFIATKFAVKMLPEGRREFNNDPDFIRSAIDDSLRRLQTDHVDLWYWAGKVRYLGISEVSEDSLRRAHQVHPITAVQTEYSPFTLNIESPQTPLLKTCRELGIATVAYSPLGRGMLTGRFKSNDDFEDNDWRKTAPRFNKENFPKNLKLVDTFKKFADKKGCTPGQLDLAWLMAQGDDVFPIPGTKSVKYLEENLGALKVHLTKEEVQEIREVVDQAETAGDRYPGVMNNMVFMETPKLTEV</sequence>
<feature type="domain" description="NADP-dependent oxidoreductase" evidence="2">
    <location>
        <begin position="123"/>
        <end position="289"/>
    </location>
</feature>
<evidence type="ECO:0000313" key="4">
    <source>
        <dbReference type="Proteomes" id="UP001161017"/>
    </source>
</evidence>
<keyword evidence="1" id="KW-0560">Oxidoreductase</keyword>
<dbReference type="GO" id="GO:0005737">
    <property type="term" value="C:cytoplasm"/>
    <property type="evidence" value="ECO:0007669"/>
    <property type="project" value="TreeGrafter"/>
</dbReference>
<dbReference type="EMBL" id="JAPUFD010000008">
    <property type="protein sequence ID" value="MDI1489108.1"/>
    <property type="molecule type" value="Genomic_DNA"/>
</dbReference>
<evidence type="ECO:0000259" key="2">
    <source>
        <dbReference type="Pfam" id="PF00248"/>
    </source>
</evidence>
<organism evidence="3 4">
    <name type="scientific">Ramalina farinacea</name>
    <dbReference type="NCBI Taxonomy" id="258253"/>
    <lineage>
        <taxon>Eukaryota</taxon>
        <taxon>Fungi</taxon>
        <taxon>Dikarya</taxon>
        <taxon>Ascomycota</taxon>
        <taxon>Pezizomycotina</taxon>
        <taxon>Lecanoromycetes</taxon>
        <taxon>OSLEUM clade</taxon>
        <taxon>Lecanoromycetidae</taxon>
        <taxon>Lecanorales</taxon>
        <taxon>Lecanorineae</taxon>
        <taxon>Ramalinaceae</taxon>
        <taxon>Ramalina</taxon>
    </lineage>
</organism>
<name>A0AA43TV17_9LECA</name>
<dbReference type="GO" id="GO:0016491">
    <property type="term" value="F:oxidoreductase activity"/>
    <property type="evidence" value="ECO:0007669"/>
    <property type="project" value="UniProtKB-KW"/>
</dbReference>
<keyword evidence="4" id="KW-1185">Reference proteome</keyword>
<comment type="caution">
    <text evidence="3">The sequence shown here is derived from an EMBL/GenBank/DDBJ whole genome shotgun (WGS) entry which is preliminary data.</text>
</comment>
<dbReference type="PANTHER" id="PTHR43625">
    <property type="entry name" value="AFLATOXIN B1 ALDEHYDE REDUCTASE"/>
    <property type="match status" value="1"/>
</dbReference>
<dbReference type="InterPro" id="IPR036812">
    <property type="entry name" value="NAD(P)_OxRdtase_dom_sf"/>
</dbReference>
<evidence type="ECO:0000256" key="1">
    <source>
        <dbReference type="ARBA" id="ARBA00023002"/>
    </source>
</evidence>
<dbReference type="PANTHER" id="PTHR43625:SF40">
    <property type="entry name" value="ALDO-KETO REDUCTASE YAKC [NADP(+)]"/>
    <property type="match status" value="1"/>
</dbReference>
<gene>
    <name evidence="3" type="ORF">OHK93_008386</name>
</gene>
<dbReference type="AlphaFoldDB" id="A0AA43TV17"/>
<evidence type="ECO:0000313" key="3">
    <source>
        <dbReference type="EMBL" id="MDI1489108.1"/>
    </source>
</evidence>
<dbReference type="InterPro" id="IPR050791">
    <property type="entry name" value="Aldo-Keto_reductase"/>
</dbReference>
<dbReference type="Gene3D" id="3.20.20.100">
    <property type="entry name" value="NADP-dependent oxidoreductase domain"/>
    <property type="match status" value="2"/>
</dbReference>
<dbReference type="Proteomes" id="UP001161017">
    <property type="component" value="Unassembled WGS sequence"/>
</dbReference>
<proteinExistence type="predicted"/>
<feature type="domain" description="NADP-dependent oxidoreductase" evidence="2">
    <location>
        <begin position="20"/>
        <end position="121"/>
    </location>
</feature>
<accession>A0AA43TV17</accession>
<dbReference type="SUPFAM" id="SSF51430">
    <property type="entry name" value="NAD(P)-linked oxidoreductase"/>
    <property type="match status" value="1"/>
</dbReference>
<reference evidence="3" key="1">
    <citation type="journal article" date="2023" name="Genome Biol. Evol.">
        <title>First Whole Genome Sequence and Flow Cytometry Genome Size Data for the Lichen-Forming Fungus Ramalina farinacea (Ascomycota).</title>
        <authorList>
            <person name="Llewellyn T."/>
            <person name="Mian S."/>
            <person name="Hill R."/>
            <person name="Leitch I.J."/>
            <person name="Gaya E."/>
        </authorList>
    </citation>
    <scope>NUCLEOTIDE SEQUENCE</scope>
    <source>
        <strain evidence="3">LIQ254RAFAR</strain>
    </source>
</reference>